<dbReference type="EMBL" id="NIVS01000019">
    <property type="protein sequence ID" value="OWQ54288.1"/>
    <property type="molecule type" value="Genomic_DNA"/>
</dbReference>
<evidence type="ECO:0000256" key="1">
    <source>
        <dbReference type="ARBA" id="ARBA00004370"/>
    </source>
</evidence>
<dbReference type="Proteomes" id="UP000198157">
    <property type="component" value="Unassembled WGS sequence"/>
</dbReference>
<reference evidence="5 6" key="1">
    <citation type="submission" date="2017-06" db="EMBL/GenBank/DDBJ databases">
        <authorList>
            <person name="Kim H.J."/>
            <person name="Triplett B.A."/>
        </authorList>
    </citation>
    <scope>NUCLEOTIDE SEQUENCE [LARGE SCALE GENOMIC DNA]</scope>
    <source>
        <strain evidence="5 6">13146</strain>
    </source>
</reference>
<comment type="caution">
    <text evidence="5">The sequence shown here is derived from an EMBL/GenBank/DDBJ whole genome shotgun (WGS) entry which is preliminary data.</text>
</comment>
<evidence type="ECO:0000313" key="6">
    <source>
        <dbReference type="Proteomes" id="UP000198157"/>
    </source>
</evidence>
<evidence type="ECO:0000259" key="4">
    <source>
        <dbReference type="Pfam" id="PF01103"/>
    </source>
</evidence>
<dbReference type="Gene3D" id="2.40.160.50">
    <property type="entry name" value="membrane protein fhac: a member of the omp85/tpsb transporter family"/>
    <property type="match status" value="1"/>
</dbReference>
<evidence type="ECO:0000256" key="3">
    <source>
        <dbReference type="SAM" id="SignalP"/>
    </source>
</evidence>
<dbReference type="OrthoDB" id="9771071at2"/>
<evidence type="ECO:0000313" key="5">
    <source>
        <dbReference type="EMBL" id="OWQ54288.1"/>
    </source>
</evidence>
<dbReference type="AlphaFoldDB" id="A0A246HNA7"/>
<keyword evidence="3" id="KW-0732">Signal</keyword>
<gene>
    <name evidence="5" type="ORF">CEE60_07755</name>
</gene>
<name>A0A246HNA7_STEMA</name>
<evidence type="ECO:0000256" key="2">
    <source>
        <dbReference type="ARBA" id="ARBA00023136"/>
    </source>
</evidence>
<accession>A0A246HNA7</accession>
<proteinExistence type="predicted"/>
<sequence length="405" mass="44206">MSIGHAVRLLMLLGVLAPWTAIAQQRSPAAAAPGAVPAQASAPAAVSTAKASLFRDAEDGHFDMSRWLLEHRGFLPVPIIVTDPAVGNGGGVALAFFHRPQASGSPGEGGAPKMVTPDIYGGGAMRTSNGSEAYGVGASLHFDDDRWRYRGGVAKTSFNLGFYTPGTLLPAQKIEYNMDGLMSFQQGFRRLGERDLYLGLAWVYMDLDIGFDVASDSDRFQPHELSKRSSGLGLSLEYDTRDNPFTPSKGWLGMVEGNFYLPGIGSDATFQSYRGHAYGYWPMGRYFVLGGRADARWANGDIPFYRLPYIDLRGIGSARYQDTRAAVLESELRWNMTQRWALIGFVGAGRTWGRHNSFSDGASQVSKGAGVRYLIARQLGMHVGVDYAWGPEDDTFYIQVGSAWR</sequence>
<organism evidence="5 6">
    <name type="scientific">Stenotrophomonas maltophilia</name>
    <name type="common">Pseudomonas maltophilia</name>
    <name type="synonym">Xanthomonas maltophilia</name>
    <dbReference type="NCBI Taxonomy" id="40324"/>
    <lineage>
        <taxon>Bacteria</taxon>
        <taxon>Pseudomonadati</taxon>
        <taxon>Pseudomonadota</taxon>
        <taxon>Gammaproteobacteria</taxon>
        <taxon>Lysobacterales</taxon>
        <taxon>Lysobacteraceae</taxon>
        <taxon>Stenotrophomonas</taxon>
        <taxon>Stenotrophomonas maltophilia group</taxon>
    </lineage>
</organism>
<protein>
    <recommendedName>
        <fullName evidence="4">Bacterial surface antigen (D15) domain-containing protein</fullName>
    </recommendedName>
</protein>
<keyword evidence="2" id="KW-0472">Membrane</keyword>
<dbReference type="Pfam" id="PF01103">
    <property type="entry name" value="Omp85"/>
    <property type="match status" value="1"/>
</dbReference>
<dbReference type="InterPro" id="IPR000184">
    <property type="entry name" value="Bac_surfAg_D15"/>
</dbReference>
<feature type="signal peptide" evidence="3">
    <location>
        <begin position="1"/>
        <end position="23"/>
    </location>
</feature>
<dbReference type="GO" id="GO:0019867">
    <property type="term" value="C:outer membrane"/>
    <property type="evidence" value="ECO:0007669"/>
    <property type="project" value="InterPro"/>
</dbReference>
<feature type="domain" description="Bacterial surface antigen (D15)" evidence="4">
    <location>
        <begin position="194"/>
        <end position="404"/>
    </location>
</feature>
<feature type="chain" id="PRO_5012376878" description="Bacterial surface antigen (D15) domain-containing protein" evidence="3">
    <location>
        <begin position="24"/>
        <end position="405"/>
    </location>
</feature>
<comment type="subcellular location">
    <subcellularLocation>
        <location evidence="1">Membrane</location>
    </subcellularLocation>
</comment>